<accession>S0FGS4</accession>
<dbReference type="PATRIC" id="fig|1195236.3.peg.3670"/>
<feature type="transmembrane region" description="Helical" evidence="1">
    <location>
        <begin position="61"/>
        <end position="87"/>
    </location>
</feature>
<dbReference type="STRING" id="1195236.CTER_3446"/>
<protein>
    <recommendedName>
        <fullName evidence="4">YesK-like protein</fullName>
    </recommendedName>
</protein>
<gene>
    <name evidence="2" type="ORF">CTER_3446</name>
</gene>
<evidence type="ECO:0000313" key="2">
    <source>
        <dbReference type="EMBL" id="EMS70790.1"/>
    </source>
</evidence>
<evidence type="ECO:0000256" key="1">
    <source>
        <dbReference type="SAM" id="Phobius"/>
    </source>
</evidence>
<feature type="transmembrane region" description="Helical" evidence="1">
    <location>
        <begin position="6"/>
        <end position="26"/>
    </location>
</feature>
<organism evidence="2 3">
    <name type="scientific">Ruminiclostridium cellobioparum subsp. termitidis CT1112</name>
    <dbReference type="NCBI Taxonomy" id="1195236"/>
    <lineage>
        <taxon>Bacteria</taxon>
        <taxon>Bacillati</taxon>
        <taxon>Bacillota</taxon>
        <taxon>Clostridia</taxon>
        <taxon>Eubacteriales</taxon>
        <taxon>Oscillospiraceae</taxon>
        <taxon>Ruminiclostridium</taxon>
    </lineage>
</organism>
<name>S0FGS4_RUMCE</name>
<dbReference type="Proteomes" id="UP000014155">
    <property type="component" value="Unassembled WGS sequence"/>
</dbReference>
<comment type="caution">
    <text evidence="2">The sequence shown here is derived from an EMBL/GenBank/DDBJ whole genome shotgun (WGS) entry which is preliminary data.</text>
</comment>
<feature type="transmembrane region" description="Helical" evidence="1">
    <location>
        <begin position="38"/>
        <end position="55"/>
    </location>
</feature>
<keyword evidence="3" id="KW-1185">Reference proteome</keyword>
<dbReference type="RefSeq" id="WP_004627591.1">
    <property type="nucleotide sequence ID" value="NZ_AORV01000046.1"/>
</dbReference>
<evidence type="ECO:0008006" key="4">
    <source>
        <dbReference type="Google" id="ProtNLM"/>
    </source>
</evidence>
<keyword evidence="1" id="KW-0812">Transmembrane</keyword>
<dbReference type="EMBL" id="AORV01000046">
    <property type="protein sequence ID" value="EMS70790.1"/>
    <property type="molecule type" value="Genomic_DNA"/>
</dbReference>
<reference evidence="2 3" key="1">
    <citation type="journal article" date="2013" name="Genome Announc.">
        <title>Draft Genome Sequence of the Cellulolytic, Mesophilic, Anaerobic Bacterium Clostridium termitidis Strain CT1112 (DSM 5398).</title>
        <authorList>
            <person name="Lal S."/>
            <person name="Ramachandran U."/>
            <person name="Zhang X."/>
            <person name="Munir R."/>
            <person name="Sparling R."/>
            <person name="Levin D.B."/>
        </authorList>
    </citation>
    <scope>NUCLEOTIDE SEQUENCE [LARGE SCALE GENOMIC DNA]</scope>
    <source>
        <strain evidence="2 3">CT1112</strain>
    </source>
</reference>
<keyword evidence="1" id="KW-1133">Transmembrane helix</keyword>
<sequence>MNRFYAFVSIAGVAAVLITFLLARFFRNKTLVKYIPSIIAALGGICFYIKSVYFSTGFEDLAYIVLTLAACVVFFLSFITAFILGMIQRNNKT</sequence>
<dbReference type="AlphaFoldDB" id="S0FGS4"/>
<proteinExistence type="predicted"/>
<evidence type="ECO:0000313" key="3">
    <source>
        <dbReference type="Proteomes" id="UP000014155"/>
    </source>
</evidence>
<keyword evidence="1" id="KW-0472">Membrane</keyword>